<name>A0A0R1GY22_9LACO</name>
<evidence type="ECO:0000313" key="2">
    <source>
        <dbReference type="Proteomes" id="UP000051461"/>
    </source>
</evidence>
<gene>
    <name evidence="1" type="ORF">FC07_GL002724</name>
</gene>
<protein>
    <submittedName>
        <fullName evidence="1">Uncharacterized protein</fullName>
    </submittedName>
</protein>
<keyword evidence="2" id="KW-1185">Reference proteome</keyword>
<reference evidence="1 2" key="1">
    <citation type="journal article" date="2015" name="Genome Announc.">
        <title>Expanding the biotechnology potential of lactobacilli through comparative genomics of 213 strains and associated genera.</title>
        <authorList>
            <person name="Sun Z."/>
            <person name="Harris H.M."/>
            <person name="McCann A."/>
            <person name="Guo C."/>
            <person name="Argimon S."/>
            <person name="Zhang W."/>
            <person name="Yang X."/>
            <person name="Jeffery I.B."/>
            <person name="Cooney J.C."/>
            <person name="Kagawa T.F."/>
            <person name="Liu W."/>
            <person name="Song Y."/>
            <person name="Salvetti E."/>
            <person name="Wrobel A."/>
            <person name="Rasinkangas P."/>
            <person name="Parkhill J."/>
            <person name="Rea M.C."/>
            <person name="O'Sullivan O."/>
            <person name="Ritari J."/>
            <person name="Douillard F.P."/>
            <person name="Paul Ross R."/>
            <person name="Yang R."/>
            <person name="Briner A.E."/>
            <person name="Felis G.E."/>
            <person name="de Vos W.M."/>
            <person name="Barrangou R."/>
            <person name="Klaenhammer T.R."/>
            <person name="Caufield P.W."/>
            <person name="Cui Y."/>
            <person name="Zhang H."/>
            <person name="O'Toole P.W."/>
        </authorList>
    </citation>
    <scope>NUCLEOTIDE SEQUENCE [LARGE SCALE GENOMIC DNA]</scope>
    <source>
        <strain evidence="1 2">DSM 20003</strain>
    </source>
</reference>
<comment type="caution">
    <text evidence="1">The sequence shown here is derived from an EMBL/GenBank/DDBJ whole genome shotgun (WGS) entry which is preliminary data.</text>
</comment>
<dbReference type="Proteomes" id="UP000051461">
    <property type="component" value="Unassembled WGS sequence"/>
</dbReference>
<proteinExistence type="predicted"/>
<accession>A0A0R1GY22</accession>
<dbReference type="EMBL" id="AZDA01000046">
    <property type="protein sequence ID" value="KRK39007.1"/>
    <property type="molecule type" value="Genomic_DNA"/>
</dbReference>
<dbReference type="STRING" id="1423726.FC07_GL002724"/>
<evidence type="ECO:0000313" key="1">
    <source>
        <dbReference type="EMBL" id="KRK39007.1"/>
    </source>
</evidence>
<dbReference type="AlphaFoldDB" id="A0A0R1GY22"/>
<sequence length="51" mass="5540">MKKTVKEPNPSLTIDPKQFSMSTSEIVEAGKQAGYNVAIVQGISGELIRFT</sequence>
<organism evidence="1 2">
    <name type="scientific">Loigolactobacillus bifermentans DSM 20003</name>
    <dbReference type="NCBI Taxonomy" id="1423726"/>
    <lineage>
        <taxon>Bacteria</taxon>
        <taxon>Bacillati</taxon>
        <taxon>Bacillota</taxon>
        <taxon>Bacilli</taxon>
        <taxon>Lactobacillales</taxon>
        <taxon>Lactobacillaceae</taxon>
        <taxon>Loigolactobacillus</taxon>
    </lineage>
</organism>
<dbReference type="PATRIC" id="fig|1423726.3.peg.2835"/>